<dbReference type="InterPro" id="IPR001926">
    <property type="entry name" value="TrpB-like_PALP"/>
</dbReference>
<evidence type="ECO:0000313" key="5">
    <source>
        <dbReference type="Proteomes" id="UP001057991"/>
    </source>
</evidence>
<organism evidence="4 5">
    <name type="scientific">Aliiroseovarius crassostreae</name>
    <dbReference type="NCBI Taxonomy" id="154981"/>
    <lineage>
        <taxon>Bacteria</taxon>
        <taxon>Pseudomonadati</taxon>
        <taxon>Pseudomonadota</taxon>
        <taxon>Alphaproteobacteria</taxon>
        <taxon>Rhodobacterales</taxon>
        <taxon>Paracoccaceae</taxon>
        <taxon>Aliiroseovarius</taxon>
    </lineage>
</organism>
<dbReference type="InterPro" id="IPR050214">
    <property type="entry name" value="Cys_Synth/Cystath_Beta-Synth"/>
</dbReference>
<evidence type="ECO:0000256" key="2">
    <source>
        <dbReference type="ARBA" id="ARBA00022898"/>
    </source>
</evidence>
<comment type="cofactor">
    <cofactor evidence="1">
        <name>pyridoxal 5'-phosphate</name>
        <dbReference type="ChEBI" id="CHEBI:597326"/>
    </cofactor>
</comment>
<keyword evidence="2" id="KW-0663">Pyridoxal phosphate</keyword>
<name>A0A9Q9HDB7_9RHOB</name>
<reference evidence="4" key="1">
    <citation type="submission" date="2021-08" db="EMBL/GenBank/DDBJ databases">
        <authorList>
            <person name="Nwanade C."/>
            <person name="Wang M."/>
            <person name="Masoudi A."/>
            <person name="Yu Z."/>
            <person name="Liu J."/>
        </authorList>
    </citation>
    <scope>NUCLEOTIDE SEQUENCE</scope>
    <source>
        <strain evidence="4">S056</strain>
    </source>
</reference>
<gene>
    <name evidence="4" type="ORF">K3X48_01765</name>
</gene>
<dbReference type="RefSeq" id="WP_259806219.1">
    <property type="nucleotide sequence ID" value="NZ_CP080776.1"/>
</dbReference>
<evidence type="ECO:0000313" key="4">
    <source>
        <dbReference type="EMBL" id="UWP95756.1"/>
    </source>
</evidence>
<dbReference type="AlphaFoldDB" id="A0A9Q9HDB7"/>
<dbReference type="InterPro" id="IPR036052">
    <property type="entry name" value="TrpB-like_PALP_sf"/>
</dbReference>
<accession>A0A9Q9HDB7</accession>
<sequence length="307" mass="32923">MWPKTPVRQFENIIVKMEALQPGGSHKARAARHILQEALTSGQLTPGGPKRILEKSGGNLGVSLAFEAARYDIGVDLVIGLSFSPVKRLLCQRYGARLVGEDALRLGKSPKEVIAQMRAEEPDKWVFTDQFANRANLKAHLEETGPDFSDQIARVLTPGQRLILVKGAGTGASFTGIATSLRANFSTLSTHLVMPEGCDLAADRFVDHPLEGFAVGVVPPFLDFSLVEQTQTISPSEAHFGQSEMAKDIGFFPGMTSGANYAAAKRIARANPDALVATLAYDSGESYLASALLASTEAKNQGEQKIA</sequence>
<proteinExistence type="predicted"/>
<evidence type="ECO:0000259" key="3">
    <source>
        <dbReference type="Pfam" id="PF00291"/>
    </source>
</evidence>
<dbReference type="Proteomes" id="UP001057991">
    <property type="component" value="Chromosome"/>
</dbReference>
<feature type="domain" description="Tryptophan synthase beta chain-like PALP" evidence="3">
    <location>
        <begin position="12"/>
        <end position="269"/>
    </location>
</feature>
<evidence type="ECO:0000256" key="1">
    <source>
        <dbReference type="ARBA" id="ARBA00001933"/>
    </source>
</evidence>
<dbReference type="Pfam" id="PF00291">
    <property type="entry name" value="PALP"/>
    <property type="match status" value="1"/>
</dbReference>
<dbReference type="EMBL" id="CP080776">
    <property type="protein sequence ID" value="UWP95756.1"/>
    <property type="molecule type" value="Genomic_DNA"/>
</dbReference>
<protein>
    <submittedName>
        <fullName evidence="4">Pyridoxal-phosphate dependent enzyme</fullName>
    </submittedName>
</protein>
<dbReference type="PANTHER" id="PTHR10314">
    <property type="entry name" value="CYSTATHIONINE BETA-SYNTHASE"/>
    <property type="match status" value="1"/>
</dbReference>
<dbReference type="Gene3D" id="3.40.50.1100">
    <property type="match status" value="2"/>
</dbReference>
<dbReference type="SUPFAM" id="SSF53686">
    <property type="entry name" value="Tryptophan synthase beta subunit-like PLP-dependent enzymes"/>
    <property type="match status" value="1"/>
</dbReference>
<dbReference type="GO" id="GO:1901605">
    <property type="term" value="P:alpha-amino acid metabolic process"/>
    <property type="evidence" value="ECO:0007669"/>
    <property type="project" value="UniProtKB-ARBA"/>
</dbReference>